<feature type="signal peptide" evidence="2">
    <location>
        <begin position="1"/>
        <end position="26"/>
    </location>
</feature>
<feature type="domain" description="Cystatin" evidence="3">
    <location>
        <begin position="33"/>
        <end position="143"/>
    </location>
</feature>
<evidence type="ECO:0000256" key="1">
    <source>
        <dbReference type="ARBA" id="ARBA00008455"/>
    </source>
</evidence>
<dbReference type="SMART" id="SM00043">
    <property type="entry name" value="CY"/>
    <property type="match status" value="1"/>
</dbReference>
<gene>
    <name evidence="6" type="primary">CL1</name>
    <name evidence="6" type="ORF">T4B_13056</name>
</gene>
<dbReference type="InterPro" id="IPR000010">
    <property type="entry name" value="Cystatin_dom"/>
</dbReference>
<proteinExistence type="inferred from homology"/>
<dbReference type="GO" id="GO:0004869">
    <property type="term" value="F:cysteine-type endopeptidase inhibitor activity"/>
    <property type="evidence" value="ECO:0007669"/>
    <property type="project" value="InterPro"/>
</dbReference>
<evidence type="ECO:0000313" key="7">
    <source>
        <dbReference type="Proteomes" id="UP000054805"/>
    </source>
</evidence>
<dbReference type="PANTHER" id="PTHR12411">
    <property type="entry name" value="CYSTEINE PROTEASE FAMILY C1-RELATED"/>
    <property type="match status" value="1"/>
</dbReference>
<dbReference type="EMBL" id="JYDS01000080">
    <property type="protein sequence ID" value="KRZ26761.1"/>
    <property type="molecule type" value="Genomic_DNA"/>
</dbReference>
<name>A0A0V1IVJ9_TRIPS</name>
<dbReference type="AlphaFoldDB" id="A0A0V1IVJ9"/>
<dbReference type="InterPro" id="IPR000668">
    <property type="entry name" value="Peptidase_C1A_C"/>
</dbReference>
<feature type="domain" description="Peptidase C1A papain C-terminal" evidence="4">
    <location>
        <begin position="327"/>
        <end position="551"/>
    </location>
</feature>
<evidence type="ECO:0000259" key="5">
    <source>
        <dbReference type="SMART" id="SM00848"/>
    </source>
</evidence>
<keyword evidence="7" id="KW-1185">Reference proteome</keyword>
<dbReference type="InterPro" id="IPR039417">
    <property type="entry name" value="Peptidase_C1A_papain-like"/>
</dbReference>
<dbReference type="CDD" id="cd00042">
    <property type="entry name" value="CY"/>
    <property type="match status" value="1"/>
</dbReference>
<dbReference type="PRINTS" id="PR00705">
    <property type="entry name" value="PAPAIN"/>
</dbReference>
<dbReference type="Pfam" id="PF00031">
    <property type="entry name" value="Cystatin"/>
    <property type="match status" value="1"/>
</dbReference>
<organism evidence="6 7">
    <name type="scientific">Trichinella pseudospiralis</name>
    <name type="common">Parasitic roundworm</name>
    <dbReference type="NCBI Taxonomy" id="6337"/>
    <lineage>
        <taxon>Eukaryota</taxon>
        <taxon>Metazoa</taxon>
        <taxon>Ecdysozoa</taxon>
        <taxon>Nematoda</taxon>
        <taxon>Enoplea</taxon>
        <taxon>Dorylaimia</taxon>
        <taxon>Trichinellida</taxon>
        <taxon>Trichinellidae</taxon>
        <taxon>Trichinella</taxon>
    </lineage>
</organism>
<dbReference type="SUPFAM" id="SSF54001">
    <property type="entry name" value="Cysteine proteinases"/>
    <property type="match status" value="1"/>
</dbReference>
<evidence type="ECO:0000256" key="2">
    <source>
        <dbReference type="SAM" id="SignalP"/>
    </source>
</evidence>
<feature type="non-terminal residue" evidence="6">
    <location>
        <position position="1"/>
    </location>
</feature>
<accession>A0A0V1IVJ9</accession>
<dbReference type="InterPro" id="IPR013128">
    <property type="entry name" value="Peptidase_C1A"/>
</dbReference>
<comment type="similarity">
    <text evidence="1">Belongs to the peptidase C1 family.</text>
</comment>
<dbReference type="InterPro" id="IPR013201">
    <property type="entry name" value="Prot_inhib_I29"/>
</dbReference>
<dbReference type="Gene3D" id="1.10.287.2250">
    <property type="match status" value="1"/>
</dbReference>
<reference evidence="6 7" key="1">
    <citation type="submission" date="2015-01" db="EMBL/GenBank/DDBJ databases">
        <title>Evolution of Trichinella species and genotypes.</title>
        <authorList>
            <person name="Korhonen P.K."/>
            <person name="Edoardo P."/>
            <person name="Giuseppe L.R."/>
            <person name="Gasser R.B."/>
        </authorList>
    </citation>
    <scope>NUCLEOTIDE SEQUENCE [LARGE SCALE GENOMIC DNA]</scope>
    <source>
        <strain evidence="6">ISS588</strain>
    </source>
</reference>
<evidence type="ECO:0000259" key="4">
    <source>
        <dbReference type="SMART" id="SM00645"/>
    </source>
</evidence>
<dbReference type="GO" id="GO:0008234">
    <property type="term" value="F:cysteine-type peptidase activity"/>
    <property type="evidence" value="ECO:0007669"/>
    <property type="project" value="InterPro"/>
</dbReference>
<sequence length="553" mass="62506">LFLKMQMKHTVRSLVIFLFCFWPLLAAVAAASGNSSWVQPLNLEAPQTKAIAEFALHQLQNKSKQYGKLSIIRIKDAVVEIDHGVAYKVEFYAGQTVCKKDSIPADRENCILKPDGLVQFCSATIRYKLWSEDTNKLTDFNCIVLTPSDVLNELKNGTLMSSTTNTSEDNFDRKLMLAYNSVKLLKFIRSQSAEERTLWMQFKEFLKKFKKWYLSENELLKRYDIFKVNMKTVEMLQKNEQGELFAVLCGDVSPSTCACFTQFSNSEQFEEFHSSETGSCICSGTAVYGVTFFADLTPEEFRKFYLSPQWKRDQLPVRKASIPKGKIEDRWDWREHNAVTELLLICICGETCGKGMCGSCWAFATIANVEGVWAVKKGELVSLSEQELVDCDTLDQGCNGGYPSNAYKEIIRLGGLTTEKNYSYDGDQGTCRFKTQNAKVYINDSVSLPEDEAEIAAYIRENGPVAVGINAFAMMFYRHGIAHPWRFLCNPDALDHGVSIVGYDVEKQSKKPKPYWIIKNSWGSHWGEGGYYMLYRGAGVCGVNKMVTSAIID</sequence>
<dbReference type="InterPro" id="IPR046350">
    <property type="entry name" value="Cystatin_sf"/>
</dbReference>
<dbReference type="InterPro" id="IPR038765">
    <property type="entry name" value="Papain-like_cys_pep_sf"/>
</dbReference>
<dbReference type="GO" id="GO:0006508">
    <property type="term" value="P:proteolysis"/>
    <property type="evidence" value="ECO:0007669"/>
    <property type="project" value="InterPro"/>
</dbReference>
<dbReference type="Pfam" id="PF08246">
    <property type="entry name" value="Inhibitor_I29"/>
    <property type="match status" value="1"/>
</dbReference>
<evidence type="ECO:0000259" key="3">
    <source>
        <dbReference type="SMART" id="SM00043"/>
    </source>
</evidence>
<feature type="domain" description="Cathepsin propeptide inhibitor" evidence="5">
    <location>
        <begin position="202"/>
        <end position="301"/>
    </location>
</feature>
<dbReference type="Proteomes" id="UP000054805">
    <property type="component" value="Unassembled WGS sequence"/>
</dbReference>
<dbReference type="InterPro" id="IPR025661">
    <property type="entry name" value="Pept_asp_AS"/>
</dbReference>
<protein>
    <submittedName>
        <fullName evidence="6">Cathepsin L</fullName>
    </submittedName>
</protein>
<dbReference type="Gene3D" id="3.90.70.10">
    <property type="entry name" value="Cysteine proteinases"/>
    <property type="match status" value="1"/>
</dbReference>
<comment type="caution">
    <text evidence="6">The sequence shown here is derived from an EMBL/GenBank/DDBJ whole genome shotgun (WGS) entry which is preliminary data.</text>
</comment>
<dbReference type="CDD" id="cd02248">
    <property type="entry name" value="Peptidase_C1A"/>
    <property type="match status" value="1"/>
</dbReference>
<dbReference type="SMART" id="SM00645">
    <property type="entry name" value="Pept_C1"/>
    <property type="match status" value="1"/>
</dbReference>
<dbReference type="Gene3D" id="3.10.450.10">
    <property type="match status" value="1"/>
</dbReference>
<dbReference type="SUPFAM" id="SSF54403">
    <property type="entry name" value="Cystatin/monellin"/>
    <property type="match status" value="1"/>
</dbReference>
<dbReference type="PROSITE" id="PS00640">
    <property type="entry name" value="THIOL_PROTEASE_ASN"/>
    <property type="match status" value="1"/>
</dbReference>
<evidence type="ECO:0000313" key="6">
    <source>
        <dbReference type="EMBL" id="KRZ26761.1"/>
    </source>
</evidence>
<dbReference type="Pfam" id="PF00112">
    <property type="entry name" value="Peptidase_C1"/>
    <property type="match status" value="1"/>
</dbReference>
<feature type="chain" id="PRO_5018786620" evidence="2">
    <location>
        <begin position="27"/>
        <end position="553"/>
    </location>
</feature>
<dbReference type="SMART" id="SM00848">
    <property type="entry name" value="Inhibitor_I29"/>
    <property type="match status" value="1"/>
</dbReference>
<keyword evidence="2" id="KW-0732">Signal</keyword>